<keyword evidence="1" id="KW-0812">Transmembrane</keyword>
<keyword evidence="1" id="KW-1133">Transmembrane helix</keyword>
<protein>
    <submittedName>
        <fullName evidence="2">Uncharacterized protein</fullName>
    </submittedName>
</protein>
<name>A0A6C0DG24_9ZZZZ</name>
<keyword evidence="1" id="KW-0472">Membrane</keyword>
<dbReference type="AlphaFoldDB" id="A0A6C0DG24"/>
<organism evidence="2">
    <name type="scientific">viral metagenome</name>
    <dbReference type="NCBI Taxonomy" id="1070528"/>
    <lineage>
        <taxon>unclassified sequences</taxon>
        <taxon>metagenomes</taxon>
        <taxon>organismal metagenomes</taxon>
    </lineage>
</organism>
<evidence type="ECO:0000313" key="2">
    <source>
        <dbReference type="EMBL" id="QHT15341.1"/>
    </source>
</evidence>
<dbReference type="EMBL" id="MN739606">
    <property type="protein sequence ID" value="QHT15341.1"/>
    <property type="molecule type" value="Genomic_DNA"/>
</dbReference>
<proteinExistence type="predicted"/>
<evidence type="ECO:0000256" key="1">
    <source>
        <dbReference type="SAM" id="Phobius"/>
    </source>
</evidence>
<reference evidence="2" key="1">
    <citation type="journal article" date="2020" name="Nature">
        <title>Giant virus diversity and host interactions through global metagenomics.</title>
        <authorList>
            <person name="Schulz F."/>
            <person name="Roux S."/>
            <person name="Paez-Espino D."/>
            <person name="Jungbluth S."/>
            <person name="Walsh D.A."/>
            <person name="Denef V.J."/>
            <person name="McMahon K.D."/>
            <person name="Konstantinidis K.T."/>
            <person name="Eloe-Fadrosh E.A."/>
            <person name="Kyrpides N.C."/>
            <person name="Woyke T."/>
        </authorList>
    </citation>
    <scope>NUCLEOTIDE SEQUENCE</scope>
    <source>
        <strain evidence="2">GVMAG-M-3300023174-144</strain>
    </source>
</reference>
<feature type="transmembrane region" description="Helical" evidence="1">
    <location>
        <begin position="92"/>
        <end position="117"/>
    </location>
</feature>
<sequence>MGQTTSAFMEDEEHQKLIINNIQSHIYYKFINCLFIHKIDLRILDDQFNVFCEKYKIQNHNELYSLLLFIKEETNHLYHKFTVDDPVLIGNLFMFVIYYMKLNSLFAYMNRVLYLMLATNKMRLSIKGCSFDEESKDFEMKTDLLIEETMDNQERLEKMLLLNKKIENISKQMNPNYVYMVESNVYHDHDGDVLNFSIIALN</sequence>
<accession>A0A6C0DG24</accession>